<dbReference type="InterPro" id="IPR000504">
    <property type="entry name" value="RRM_dom"/>
</dbReference>
<dbReference type="GO" id="GO:0017069">
    <property type="term" value="F:snRNA binding"/>
    <property type="evidence" value="ECO:0007669"/>
    <property type="project" value="TreeGrafter"/>
</dbReference>
<evidence type="ECO:0000256" key="4">
    <source>
        <dbReference type="SAM" id="MobiDB-lite"/>
    </source>
</evidence>
<feature type="domain" description="RRM" evidence="5">
    <location>
        <begin position="151"/>
        <end position="231"/>
    </location>
</feature>
<dbReference type="PROSITE" id="PS50102">
    <property type="entry name" value="RRM"/>
    <property type="match status" value="1"/>
</dbReference>
<dbReference type="GO" id="GO:0071011">
    <property type="term" value="C:precatalytic spliceosome"/>
    <property type="evidence" value="ECO:0007669"/>
    <property type="project" value="TreeGrafter"/>
</dbReference>
<dbReference type="PANTHER" id="PTHR13952">
    <property type="entry name" value="U1 SMALL NUCLEAR RIBONUCLEOPROTEIN 70 KD"/>
    <property type="match status" value="1"/>
</dbReference>
<feature type="compositionally biased region" description="Low complexity" evidence="4">
    <location>
        <begin position="62"/>
        <end position="74"/>
    </location>
</feature>
<keyword evidence="6" id="KW-0687">Ribonucleoprotein</keyword>
<sequence length="266" mass="30761">MQQRDNSEESEQSQSRINKKNVQWSKQRRDDHLQNRSATYQPKTHSRSRSREKLYNRRSNASSHDSYQSHQSQSNPEHRNQNQRQFQGLSTYTQGSGRGNTYHNSRAMTNKYQNQRQGFKDGRGKQCHDNALYRTSKSTYTSEFDSSQNKSKIFVCGLLPKTSDRDLFHHFERYGSIREINIVRDKVTGSNKGYAFIDFEDREDAFKAYSQANKSTMANGSRDVIVDLVRSGGKQPEFKPRRLGGGYGGKVKGSQIRFGGRDKPFF</sequence>
<dbReference type="GO" id="GO:0003729">
    <property type="term" value="F:mRNA binding"/>
    <property type="evidence" value="ECO:0007669"/>
    <property type="project" value="TreeGrafter"/>
</dbReference>
<accession>A0A078B7R0</accession>
<evidence type="ECO:0000313" key="6">
    <source>
        <dbReference type="EMBL" id="CDW89332.1"/>
    </source>
</evidence>
<dbReference type="InterPro" id="IPR035979">
    <property type="entry name" value="RBD_domain_sf"/>
</dbReference>
<name>A0A078B7R0_STYLE</name>
<dbReference type="SMART" id="SM00360">
    <property type="entry name" value="RRM"/>
    <property type="match status" value="1"/>
</dbReference>
<dbReference type="AlphaFoldDB" id="A0A078B7R0"/>
<dbReference type="PANTHER" id="PTHR13952:SF6">
    <property type="entry name" value="U11_U12 SMALL NUCLEAR RIBONUCLEOPROTEIN 35 KDA PROTEIN"/>
    <property type="match status" value="1"/>
</dbReference>
<dbReference type="Pfam" id="PF00076">
    <property type="entry name" value="RRM_1"/>
    <property type="match status" value="1"/>
</dbReference>
<keyword evidence="7" id="KW-1185">Reference proteome</keyword>
<dbReference type="InParanoid" id="A0A078B7R0"/>
<dbReference type="InterPro" id="IPR051183">
    <property type="entry name" value="U1_U11-U12_snRNP_70-35kDa"/>
</dbReference>
<proteinExistence type="predicted"/>
<feature type="region of interest" description="Disordered" evidence="4">
    <location>
        <begin position="1"/>
        <end position="84"/>
    </location>
</feature>
<dbReference type="Gene3D" id="3.30.70.330">
    <property type="match status" value="1"/>
</dbReference>
<dbReference type="SUPFAM" id="SSF54928">
    <property type="entry name" value="RNA-binding domain, RBD"/>
    <property type="match status" value="1"/>
</dbReference>
<organism evidence="6 7">
    <name type="scientific">Stylonychia lemnae</name>
    <name type="common">Ciliate</name>
    <dbReference type="NCBI Taxonomy" id="5949"/>
    <lineage>
        <taxon>Eukaryota</taxon>
        <taxon>Sar</taxon>
        <taxon>Alveolata</taxon>
        <taxon>Ciliophora</taxon>
        <taxon>Intramacronucleata</taxon>
        <taxon>Spirotrichea</taxon>
        <taxon>Stichotrichia</taxon>
        <taxon>Sporadotrichida</taxon>
        <taxon>Oxytrichidae</taxon>
        <taxon>Stylonychinae</taxon>
        <taxon>Stylonychia</taxon>
    </lineage>
</organism>
<keyword evidence="3" id="KW-0694">RNA-binding</keyword>
<protein>
    <submittedName>
        <fullName evidence="6">U11 u12 small nuclear ribonucleoprotein 35 kDa</fullName>
    </submittedName>
</protein>
<evidence type="ECO:0000256" key="2">
    <source>
        <dbReference type="ARBA" id="ARBA00023242"/>
    </source>
</evidence>
<evidence type="ECO:0000256" key="3">
    <source>
        <dbReference type="PROSITE-ProRule" id="PRU00176"/>
    </source>
</evidence>
<dbReference type="OrthoDB" id="193499at2759"/>
<dbReference type="InterPro" id="IPR012677">
    <property type="entry name" value="Nucleotide-bd_a/b_plait_sf"/>
</dbReference>
<evidence type="ECO:0000259" key="5">
    <source>
        <dbReference type="PROSITE" id="PS50102"/>
    </source>
</evidence>
<dbReference type="Proteomes" id="UP000039865">
    <property type="component" value="Unassembled WGS sequence"/>
</dbReference>
<evidence type="ECO:0000313" key="7">
    <source>
        <dbReference type="Proteomes" id="UP000039865"/>
    </source>
</evidence>
<dbReference type="GO" id="GO:0000398">
    <property type="term" value="P:mRNA splicing, via spliceosome"/>
    <property type="evidence" value="ECO:0007669"/>
    <property type="project" value="TreeGrafter"/>
</dbReference>
<comment type="subcellular location">
    <subcellularLocation>
        <location evidence="1">Nucleus</location>
    </subcellularLocation>
</comment>
<evidence type="ECO:0000256" key="1">
    <source>
        <dbReference type="ARBA" id="ARBA00004123"/>
    </source>
</evidence>
<keyword evidence="2" id="KW-0539">Nucleus</keyword>
<feature type="compositionally biased region" description="Polar residues" evidence="4">
    <location>
        <begin position="12"/>
        <end position="25"/>
    </location>
</feature>
<dbReference type="EMBL" id="CCKQ01017444">
    <property type="protein sequence ID" value="CDW89332.1"/>
    <property type="molecule type" value="Genomic_DNA"/>
</dbReference>
<reference evidence="6 7" key="1">
    <citation type="submission" date="2014-06" db="EMBL/GenBank/DDBJ databases">
        <authorList>
            <person name="Swart Estienne"/>
        </authorList>
    </citation>
    <scope>NUCLEOTIDE SEQUENCE [LARGE SCALE GENOMIC DNA]</scope>
    <source>
        <strain evidence="6 7">130c</strain>
    </source>
</reference>
<gene>
    <name evidence="6" type="primary">Contig1053.g1151</name>
    <name evidence="6" type="ORF">STYLEM_18464</name>
</gene>